<dbReference type="PANTHER" id="PTHR48008">
    <property type="entry name" value="LEUCINE-RICH REPEAT RECEPTOR-LIKE PROTEIN KINASE IMK3-RELATED"/>
    <property type="match status" value="1"/>
</dbReference>
<evidence type="ECO:0000313" key="2">
    <source>
        <dbReference type="EMBL" id="KDO38815.1"/>
    </source>
</evidence>
<dbReference type="EMBL" id="KK787406">
    <property type="protein sequence ID" value="KDO38815.1"/>
    <property type="molecule type" value="Genomic_DNA"/>
</dbReference>
<accession>A0A067DB81</accession>
<feature type="domain" description="Protein kinase" evidence="1">
    <location>
        <begin position="1"/>
        <end position="129"/>
    </location>
</feature>
<dbReference type="AlphaFoldDB" id="A0A067DB81"/>
<dbReference type="GO" id="GO:0005524">
    <property type="term" value="F:ATP binding"/>
    <property type="evidence" value="ECO:0007669"/>
    <property type="project" value="InterPro"/>
</dbReference>
<proteinExistence type="predicted"/>
<name>A0A067DB81_CITSI</name>
<dbReference type="SUPFAM" id="SSF56112">
    <property type="entry name" value="Protein kinase-like (PK-like)"/>
    <property type="match status" value="1"/>
</dbReference>
<reference evidence="2 3" key="1">
    <citation type="submission" date="2014-04" db="EMBL/GenBank/DDBJ databases">
        <authorList>
            <consortium name="International Citrus Genome Consortium"/>
            <person name="Gmitter F."/>
            <person name="Chen C."/>
            <person name="Farmerie W."/>
            <person name="Harkins T."/>
            <person name="Desany B."/>
            <person name="Mohiuddin M."/>
            <person name="Kodira C."/>
            <person name="Borodovsky M."/>
            <person name="Lomsadze A."/>
            <person name="Burns P."/>
            <person name="Jenkins J."/>
            <person name="Prochnik S."/>
            <person name="Shu S."/>
            <person name="Chapman J."/>
            <person name="Pitluck S."/>
            <person name="Schmutz J."/>
            <person name="Rokhsar D."/>
        </authorList>
    </citation>
    <scope>NUCLEOTIDE SEQUENCE</scope>
</reference>
<dbReference type="PROSITE" id="PS50011">
    <property type="entry name" value="PROTEIN_KINASE_DOM"/>
    <property type="match status" value="1"/>
</dbReference>
<dbReference type="InterPro" id="IPR011009">
    <property type="entry name" value="Kinase-like_dom_sf"/>
</dbReference>
<dbReference type="InterPro" id="IPR052451">
    <property type="entry name" value="Ser/Thr_kinase-like"/>
</dbReference>
<organism evidence="2 3">
    <name type="scientific">Citrus sinensis</name>
    <name type="common">Sweet orange</name>
    <name type="synonym">Citrus aurantium var. sinensis</name>
    <dbReference type="NCBI Taxonomy" id="2711"/>
    <lineage>
        <taxon>Eukaryota</taxon>
        <taxon>Viridiplantae</taxon>
        <taxon>Streptophyta</taxon>
        <taxon>Embryophyta</taxon>
        <taxon>Tracheophyta</taxon>
        <taxon>Spermatophyta</taxon>
        <taxon>Magnoliopsida</taxon>
        <taxon>eudicotyledons</taxon>
        <taxon>Gunneridae</taxon>
        <taxon>Pentapetalae</taxon>
        <taxon>rosids</taxon>
        <taxon>malvids</taxon>
        <taxon>Sapindales</taxon>
        <taxon>Rutaceae</taxon>
        <taxon>Aurantioideae</taxon>
        <taxon>Citrus</taxon>
    </lineage>
</organism>
<dbReference type="Pfam" id="PF07714">
    <property type="entry name" value="PK_Tyr_Ser-Thr"/>
    <property type="match status" value="1"/>
</dbReference>
<evidence type="ECO:0000259" key="1">
    <source>
        <dbReference type="PROSITE" id="PS50011"/>
    </source>
</evidence>
<evidence type="ECO:0000313" key="3">
    <source>
        <dbReference type="Proteomes" id="UP000027120"/>
    </source>
</evidence>
<dbReference type="SMR" id="A0A067DB81"/>
<feature type="non-terminal residue" evidence="2">
    <location>
        <position position="1"/>
    </location>
</feature>
<keyword evidence="3" id="KW-1185">Reference proteome</keyword>
<protein>
    <recommendedName>
        <fullName evidence="1">Protein kinase domain-containing protein</fullName>
    </recommendedName>
</protein>
<dbReference type="Gene3D" id="1.10.510.10">
    <property type="entry name" value="Transferase(Phosphotransferase) domain 1"/>
    <property type="match status" value="1"/>
</dbReference>
<dbReference type="Proteomes" id="UP000027120">
    <property type="component" value="Unassembled WGS sequence"/>
</dbReference>
<dbReference type="InterPro" id="IPR001245">
    <property type="entry name" value="Ser-Thr/Tyr_kinase_cat_dom"/>
</dbReference>
<gene>
    <name evidence="2" type="ORF">CISIN_1g046842mg</name>
</gene>
<dbReference type="InterPro" id="IPR000719">
    <property type="entry name" value="Prot_kinase_dom"/>
</dbReference>
<dbReference type="PANTHER" id="PTHR48008:SF14">
    <property type="entry name" value="PROTEIN KINASE DOMAIN-CONTAINING PROTEIN"/>
    <property type="match status" value="1"/>
</dbReference>
<dbReference type="GO" id="GO:0004672">
    <property type="term" value="F:protein kinase activity"/>
    <property type="evidence" value="ECO:0007669"/>
    <property type="project" value="InterPro"/>
</dbReference>
<sequence length="129" mass="14450">SYYLGKCLYTSNYILDIFQRLNIMIDVASAVVYLHFGHSTPIIHCDLKSSSVLLDNNIVAHLSDFGMAKLLLGEDQSLTQTQTLATTGFYGREGHASTNGDVYNFRIMIMETFSGKKLTDEIFHGEMTL</sequence>